<evidence type="ECO:0000259" key="12">
    <source>
        <dbReference type="PROSITE" id="PS50109"/>
    </source>
</evidence>
<dbReference type="Pfam" id="PF02518">
    <property type="entry name" value="HATPase_c"/>
    <property type="match status" value="1"/>
</dbReference>
<dbReference type="PRINTS" id="PR00344">
    <property type="entry name" value="BCTRLSENSOR"/>
</dbReference>
<evidence type="ECO:0000256" key="2">
    <source>
        <dbReference type="ARBA" id="ARBA00004141"/>
    </source>
</evidence>
<sequence length="475" mass="54360">MIFNKNRTLRKKITSRCALILLISAALLNAVVKYIIDFNEASTIKNDMIMQQKNSTEFIKQYFILSGKKMDKYNFIIEAPKIANNLSDNYKCTIGIYNTDGDCEISVIKGNIDSNVKEHINEAKHNKSYTYMSNKISDYKGYFAYPYYNEDKFLGIVELVRDYESLIVNDRNIYMVFTVAEILSIFSTILIIYFIVSKSTRPLEKLKQGVEEISNGNYSYKINDISFNDEISDIAKDYNKMVTKLKTQIEDVHNLEKSRRDFFCNVTHELKTPLTTISGYGELLLDNYEDTSFRDKALHCIIDESNNLNNMICSILAVSKGQILSREKLKINIKELIEKLADEVSIRTIDKGISIALHLSEGYILGIPYDIKSLILNILENAFKYSPCNSQVSICGKQINNNYSILIKNKSYDVDNEFAKKAFEPFVRGNNSINERGNGLGLYICKQIVTEHGGDISMIIDYNEVQININLISLQ</sequence>
<gene>
    <name evidence="14" type="ORF">SAMN02745163_03807</name>
</gene>
<dbReference type="RefSeq" id="WP_072991795.1">
    <property type="nucleotide sequence ID" value="NZ_FQZB01000017.1"/>
</dbReference>
<dbReference type="GO" id="GO:0005886">
    <property type="term" value="C:plasma membrane"/>
    <property type="evidence" value="ECO:0007669"/>
    <property type="project" value="TreeGrafter"/>
</dbReference>
<dbReference type="InterPro" id="IPR004358">
    <property type="entry name" value="Sig_transdc_His_kin-like_C"/>
</dbReference>
<comment type="catalytic activity">
    <reaction evidence="1">
        <text>ATP + protein L-histidine = ADP + protein N-phospho-L-histidine.</text>
        <dbReference type="EC" id="2.7.13.3"/>
    </reaction>
</comment>
<keyword evidence="15" id="KW-1185">Reference proteome</keyword>
<dbReference type="SUPFAM" id="SSF55874">
    <property type="entry name" value="ATPase domain of HSP90 chaperone/DNA topoisomerase II/histidine kinase"/>
    <property type="match status" value="1"/>
</dbReference>
<reference evidence="14 15" key="1">
    <citation type="submission" date="2016-11" db="EMBL/GenBank/DDBJ databases">
        <authorList>
            <person name="Jaros S."/>
            <person name="Januszkiewicz K."/>
            <person name="Wedrychowicz H."/>
        </authorList>
    </citation>
    <scope>NUCLEOTIDE SEQUENCE [LARGE SCALE GENOMIC DNA]</scope>
    <source>
        <strain evidence="14 15">DSM 21758</strain>
    </source>
</reference>
<proteinExistence type="predicted"/>
<dbReference type="InterPro" id="IPR003660">
    <property type="entry name" value="HAMP_dom"/>
</dbReference>
<dbReference type="Gene3D" id="1.10.287.130">
    <property type="match status" value="1"/>
</dbReference>
<dbReference type="PANTHER" id="PTHR45528">
    <property type="entry name" value="SENSOR HISTIDINE KINASE CPXA"/>
    <property type="match status" value="1"/>
</dbReference>
<dbReference type="PANTHER" id="PTHR45528:SF10">
    <property type="entry name" value="METHYL-ACCEPTING CHEMOTAXIS PROTEIN"/>
    <property type="match status" value="1"/>
</dbReference>
<dbReference type="Proteomes" id="UP000184310">
    <property type="component" value="Unassembled WGS sequence"/>
</dbReference>
<keyword evidence="9" id="KW-0902">Two-component regulatory system</keyword>
<evidence type="ECO:0000313" key="14">
    <source>
        <dbReference type="EMBL" id="SHK43923.1"/>
    </source>
</evidence>
<evidence type="ECO:0000256" key="7">
    <source>
        <dbReference type="ARBA" id="ARBA00022777"/>
    </source>
</evidence>
<feature type="domain" description="HAMP" evidence="13">
    <location>
        <begin position="197"/>
        <end position="250"/>
    </location>
</feature>
<evidence type="ECO:0000259" key="13">
    <source>
        <dbReference type="PROSITE" id="PS50885"/>
    </source>
</evidence>
<dbReference type="Pfam" id="PF00512">
    <property type="entry name" value="HisKA"/>
    <property type="match status" value="1"/>
</dbReference>
<evidence type="ECO:0000256" key="5">
    <source>
        <dbReference type="ARBA" id="ARBA00022679"/>
    </source>
</evidence>
<evidence type="ECO:0000256" key="1">
    <source>
        <dbReference type="ARBA" id="ARBA00000085"/>
    </source>
</evidence>
<dbReference type="GO" id="GO:0000155">
    <property type="term" value="F:phosphorelay sensor kinase activity"/>
    <property type="evidence" value="ECO:0007669"/>
    <property type="project" value="InterPro"/>
</dbReference>
<evidence type="ECO:0000256" key="9">
    <source>
        <dbReference type="ARBA" id="ARBA00023012"/>
    </source>
</evidence>
<dbReference type="InterPro" id="IPR003594">
    <property type="entry name" value="HATPase_dom"/>
</dbReference>
<dbReference type="Gene3D" id="6.10.340.10">
    <property type="match status" value="1"/>
</dbReference>
<dbReference type="InterPro" id="IPR005467">
    <property type="entry name" value="His_kinase_dom"/>
</dbReference>
<feature type="domain" description="Histidine kinase" evidence="12">
    <location>
        <begin position="265"/>
        <end position="475"/>
    </location>
</feature>
<keyword evidence="5" id="KW-0808">Transferase</keyword>
<dbReference type="Pfam" id="PF00672">
    <property type="entry name" value="HAMP"/>
    <property type="match status" value="1"/>
</dbReference>
<dbReference type="SUPFAM" id="SSF47384">
    <property type="entry name" value="Homodimeric domain of signal transducing histidine kinase"/>
    <property type="match status" value="1"/>
</dbReference>
<dbReference type="AlphaFoldDB" id="A0A1M6SGP8"/>
<keyword evidence="6 11" id="KW-0812">Transmembrane</keyword>
<evidence type="ECO:0000313" key="15">
    <source>
        <dbReference type="Proteomes" id="UP000184310"/>
    </source>
</evidence>
<dbReference type="STRING" id="1121302.SAMN02745163_03807"/>
<dbReference type="SUPFAM" id="SSF158472">
    <property type="entry name" value="HAMP domain-like"/>
    <property type="match status" value="1"/>
</dbReference>
<dbReference type="PROSITE" id="PS50885">
    <property type="entry name" value="HAMP"/>
    <property type="match status" value="1"/>
</dbReference>
<dbReference type="CDD" id="cd00075">
    <property type="entry name" value="HATPase"/>
    <property type="match status" value="1"/>
</dbReference>
<accession>A0A1M6SGP8</accession>
<organism evidence="14 15">
    <name type="scientific">Clostridium cavendishii DSM 21758</name>
    <dbReference type="NCBI Taxonomy" id="1121302"/>
    <lineage>
        <taxon>Bacteria</taxon>
        <taxon>Bacillati</taxon>
        <taxon>Bacillota</taxon>
        <taxon>Clostridia</taxon>
        <taxon>Eubacteriales</taxon>
        <taxon>Clostridiaceae</taxon>
        <taxon>Clostridium</taxon>
    </lineage>
</organism>
<evidence type="ECO:0000256" key="8">
    <source>
        <dbReference type="ARBA" id="ARBA00022989"/>
    </source>
</evidence>
<dbReference type="EMBL" id="FQZB01000017">
    <property type="protein sequence ID" value="SHK43923.1"/>
    <property type="molecule type" value="Genomic_DNA"/>
</dbReference>
<dbReference type="EC" id="2.7.13.3" evidence="3"/>
<dbReference type="InterPro" id="IPR036097">
    <property type="entry name" value="HisK_dim/P_sf"/>
</dbReference>
<dbReference type="SMART" id="SM00388">
    <property type="entry name" value="HisKA"/>
    <property type="match status" value="1"/>
</dbReference>
<keyword evidence="10 11" id="KW-0472">Membrane</keyword>
<evidence type="ECO:0000256" key="11">
    <source>
        <dbReference type="SAM" id="Phobius"/>
    </source>
</evidence>
<dbReference type="InterPro" id="IPR036890">
    <property type="entry name" value="HATPase_C_sf"/>
</dbReference>
<comment type="subcellular location">
    <subcellularLocation>
        <location evidence="2">Membrane</location>
        <topology evidence="2">Multi-pass membrane protein</topology>
    </subcellularLocation>
</comment>
<evidence type="ECO:0000256" key="6">
    <source>
        <dbReference type="ARBA" id="ARBA00022692"/>
    </source>
</evidence>
<dbReference type="SMART" id="SM00304">
    <property type="entry name" value="HAMP"/>
    <property type="match status" value="1"/>
</dbReference>
<keyword evidence="7 14" id="KW-0418">Kinase</keyword>
<evidence type="ECO:0000256" key="3">
    <source>
        <dbReference type="ARBA" id="ARBA00012438"/>
    </source>
</evidence>
<evidence type="ECO:0000256" key="10">
    <source>
        <dbReference type="ARBA" id="ARBA00023136"/>
    </source>
</evidence>
<dbReference type="InterPro" id="IPR003661">
    <property type="entry name" value="HisK_dim/P_dom"/>
</dbReference>
<dbReference type="FunFam" id="1.10.287.130:FF:000001">
    <property type="entry name" value="Two-component sensor histidine kinase"/>
    <property type="match status" value="1"/>
</dbReference>
<name>A0A1M6SGP8_9CLOT</name>
<keyword evidence="4" id="KW-0597">Phosphoprotein</keyword>
<dbReference type="CDD" id="cd00082">
    <property type="entry name" value="HisKA"/>
    <property type="match status" value="1"/>
</dbReference>
<evidence type="ECO:0000256" key="4">
    <source>
        <dbReference type="ARBA" id="ARBA00022553"/>
    </source>
</evidence>
<protein>
    <recommendedName>
        <fullName evidence="3">histidine kinase</fullName>
        <ecNumber evidence="3">2.7.13.3</ecNumber>
    </recommendedName>
</protein>
<dbReference type="InterPro" id="IPR050398">
    <property type="entry name" value="HssS/ArlS-like"/>
</dbReference>
<dbReference type="SMART" id="SM00387">
    <property type="entry name" value="HATPase_c"/>
    <property type="match status" value="1"/>
</dbReference>
<dbReference type="CDD" id="cd06225">
    <property type="entry name" value="HAMP"/>
    <property type="match status" value="1"/>
</dbReference>
<keyword evidence="8 11" id="KW-1133">Transmembrane helix</keyword>
<feature type="transmembrane region" description="Helical" evidence="11">
    <location>
        <begin position="173"/>
        <end position="196"/>
    </location>
</feature>
<dbReference type="PROSITE" id="PS50109">
    <property type="entry name" value="HIS_KIN"/>
    <property type="match status" value="1"/>
</dbReference>
<dbReference type="OrthoDB" id="9786919at2"/>
<dbReference type="Gene3D" id="3.30.565.10">
    <property type="entry name" value="Histidine kinase-like ATPase, C-terminal domain"/>
    <property type="match status" value="1"/>
</dbReference>